<sequence length="200" mass="22602">MRSELSPPSYMSSLFYCSLQHLWLQTRRVLVCFVGASIPLKELGEVRKIARKVVLGAQLLCWTGQFIGHRVFEKRSPALLDNLSVALLMAPFFVLLETIYIRNWAIKKKPQTPGRAALYFDSSGNHPDKQLQMDLLPRNTETSLLLRARTEVAQETPLLLRTCAQTAGDASPPLTGLQQVMLRRTDERRRGSLAVKNDEP</sequence>
<dbReference type="PANTHER" id="PTHR28026">
    <property type="entry name" value="DUF962 DOMAIN PROTEIN (AFU_ORTHOLOGUE AFUA_8G05310)"/>
    <property type="match status" value="1"/>
</dbReference>
<accession>A0AAP0G2K6</accession>
<evidence type="ECO:0000313" key="2">
    <source>
        <dbReference type="Proteomes" id="UP001418222"/>
    </source>
</evidence>
<dbReference type="Pfam" id="PF06127">
    <property type="entry name" value="Mpo1-like"/>
    <property type="match status" value="1"/>
</dbReference>
<gene>
    <name evidence="1" type="ORF">KSP39_PZI015110</name>
</gene>
<dbReference type="GO" id="GO:0005783">
    <property type="term" value="C:endoplasmic reticulum"/>
    <property type="evidence" value="ECO:0007669"/>
    <property type="project" value="TreeGrafter"/>
</dbReference>
<dbReference type="InterPro" id="IPR009305">
    <property type="entry name" value="Mpo1-like"/>
</dbReference>
<dbReference type="EMBL" id="JBBWWQ010000012">
    <property type="protein sequence ID" value="KAK8934547.1"/>
    <property type="molecule type" value="Genomic_DNA"/>
</dbReference>
<reference evidence="1 2" key="1">
    <citation type="journal article" date="2022" name="Nat. Plants">
        <title>Genomes of leafy and leafless Platanthera orchids illuminate the evolution of mycoheterotrophy.</title>
        <authorList>
            <person name="Li M.H."/>
            <person name="Liu K.W."/>
            <person name="Li Z."/>
            <person name="Lu H.C."/>
            <person name="Ye Q.L."/>
            <person name="Zhang D."/>
            <person name="Wang J.Y."/>
            <person name="Li Y.F."/>
            <person name="Zhong Z.M."/>
            <person name="Liu X."/>
            <person name="Yu X."/>
            <person name="Liu D.K."/>
            <person name="Tu X.D."/>
            <person name="Liu B."/>
            <person name="Hao Y."/>
            <person name="Liao X.Y."/>
            <person name="Jiang Y.T."/>
            <person name="Sun W.H."/>
            <person name="Chen J."/>
            <person name="Chen Y.Q."/>
            <person name="Ai Y."/>
            <person name="Zhai J.W."/>
            <person name="Wu S.S."/>
            <person name="Zhou Z."/>
            <person name="Hsiao Y.Y."/>
            <person name="Wu W.L."/>
            <person name="Chen Y.Y."/>
            <person name="Lin Y.F."/>
            <person name="Hsu J.L."/>
            <person name="Li C.Y."/>
            <person name="Wang Z.W."/>
            <person name="Zhao X."/>
            <person name="Zhong W.Y."/>
            <person name="Ma X.K."/>
            <person name="Ma L."/>
            <person name="Huang J."/>
            <person name="Chen G.Z."/>
            <person name="Huang M.Z."/>
            <person name="Huang L."/>
            <person name="Peng D.H."/>
            <person name="Luo Y.B."/>
            <person name="Zou S.Q."/>
            <person name="Chen S.P."/>
            <person name="Lan S."/>
            <person name="Tsai W.C."/>
            <person name="Van de Peer Y."/>
            <person name="Liu Z.J."/>
        </authorList>
    </citation>
    <scope>NUCLEOTIDE SEQUENCE [LARGE SCALE GENOMIC DNA]</scope>
    <source>
        <strain evidence="1">Lor287</strain>
    </source>
</reference>
<comment type="caution">
    <text evidence="1">The sequence shown here is derived from an EMBL/GenBank/DDBJ whole genome shotgun (WGS) entry which is preliminary data.</text>
</comment>
<dbReference type="GO" id="GO:0016020">
    <property type="term" value="C:membrane"/>
    <property type="evidence" value="ECO:0007669"/>
    <property type="project" value="GOC"/>
</dbReference>
<protein>
    <submittedName>
        <fullName evidence="1">Uncharacterized protein</fullName>
    </submittedName>
</protein>
<keyword evidence="2" id="KW-1185">Reference proteome</keyword>
<organism evidence="1 2">
    <name type="scientific">Platanthera zijinensis</name>
    <dbReference type="NCBI Taxonomy" id="2320716"/>
    <lineage>
        <taxon>Eukaryota</taxon>
        <taxon>Viridiplantae</taxon>
        <taxon>Streptophyta</taxon>
        <taxon>Embryophyta</taxon>
        <taxon>Tracheophyta</taxon>
        <taxon>Spermatophyta</taxon>
        <taxon>Magnoliopsida</taxon>
        <taxon>Liliopsida</taxon>
        <taxon>Asparagales</taxon>
        <taxon>Orchidaceae</taxon>
        <taxon>Orchidoideae</taxon>
        <taxon>Orchideae</taxon>
        <taxon>Orchidinae</taxon>
        <taxon>Platanthera</taxon>
    </lineage>
</organism>
<dbReference type="PANTHER" id="PTHR28026:SF9">
    <property type="entry name" value="2-HYDROXY-PALMITIC ACID DIOXYGENASE MPO1"/>
    <property type="match status" value="1"/>
</dbReference>
<dbReference type="GO" id="GO:0046521">
    <property type="term" value="P:sphingoid catabolic process"/>
    <property type="evidence" value="ECO:0007669"/>
    <property type="project" value="TreeGrafter"/>
</dbReference>
<dbReference type="AlphaFoldDB" id="A0AAP0G2K6"/>
<evidence type="ECO:0000313" key="1">
    <source>
        <dbReference type="EMBL" id="KAK8934547.1"/>
    </source>
</evidence>
<proteinExistence type="predicted"/>
<dbReference type="Proteomes" id="UP001418222">
    <property type="component" value="Unassembled WGS sequence"/>
</dbReference>
<name>A0AAP0G2K6_9ASPA</name>